<evidence type="ECO:0000313" key="9">
    <source>
        <dbReference type="EMBL" id="KAL5103950.1"/>
    </source>
</evidence>
<evidence type="ECO:0000256" key="1">
    <source>
        <dbReference type="ARBA" id="ARBA00004123"/>
    </source>
</evidence>
<evidence type="ECO:0000259" key="8">
    <source>
        <dbReference type="PROSITE" id="PS50071"/>
    </source>
</evidence>
<evidence type="ECO:0000256" key="6">
    <source>
        <dbReference type="PROSITE-ProRule" id="PRU00108"/>
    </source>
</evidence>
<dbReference type="Gene3D" id="1.10.10.60">
    <property type="entry name" value="Homeodomain-like"/>
    <property type="match status" value="1"/>
</dbReference>
<feature type="compositionally biased region" description="Basic and acidic residues" evidence="7">
    <location>
        <begin position="170"/>
        <end position="179"/>
    </location>
</feature>
<dbReference type="InterPro" id="IPR008422">
    <property type="entry name" value="KN_HD"/>
</dbReference>
<dbReference type="PANTHER" id="PTHR11211:SF40">
    <property type="entry name" value="MIRROR, ISOFORM C"/>
    <property type="match status" value="1"/>
</dbReference>
<feature type="region of interest" description="Disordered" evidence="7">
    <location>
        <begin position="236"/>
        <end position="287"/>
    </location>
</feature>
<comment type="caution">
    <text evidence="9">The sequence shown here is derived from an EMBL/GenBank/DDBJ whole genome shotgun (WGS) entry which is preliminary data.</text>
</comment>
<organism evidence="9 10">
    <name type="scientific">Taenia crassiceps</name>
    <dbReference type="NCBI Taxonomy" id="6207"/>
    <lineage>
        <taxon>Eukaryota</taxon>
        <taxon>Metazoa</taxon>
        <taxon>Spiralia</taxon>
        <taxon>Lophotrochozoa</taxon>
        <taxon>Platyhelminthes</taxon>
        <taxon>Cestoda</taxon>
        <taxon>Eucestoda</taxon>
        <taxon>Cyclophyllidea</taxon>
        <taxon>Taeniidae</taxon>
        <taxon>Taenia</taxon>
    </lineage>
</organism>
<dbReference type="PANTHER" id="PTHR11211">
    <property type="entry name" value="IROQUOIS-CLASS HOMEODOMAIN PROTEIN IRX"/>
    <property type="match status" value="1"/>
</dbReference>
<keyword evidence="10" id="KW-1185">Reference proteome</keyword>
<comment type="subcellular location">
    <subcellularLocation>
        <location evidence="1 6">Nucleus</location>
    </subcellularLocation>
</comment>
<name>A0ABR4Q2S0_9CEST</name>
<gene>
    <name evidence="9" type="ORF">TcWFU_006848</name>
</gene>
<feature type="region of interest" description="Disordered" evidence="7">
    <location>
        <begin position="130"/>
        <end position="185"/>
    </location>
</feature>
<dbReference type="InterPro" id="IPR017970">
    <property type="entry name" value="Homeobox_CS"/>
</dbReference>
<dbReference type="GO" id="GO:0003677">
    <property type="term" value="F:DNA binding"/>
    <property type="evidence" value="ECO:0007669"/>
    <property type="project" value="UniProtKB-KW"/>
</dbReference>
<proteinExistence type="inferred from homology"/>
<feature type="DNA-binding region" description="Homeobox" evidence="6">
    <location>
        <begin position="174"/>
        <end position="236"/>
    </location>
</feature>
<dbReference type="Proteomes" id="UP001651158">
    <property type="component" value="Unassembled WGS sequence"/>
</dbReference>
<evidence type="ECO:0000313" key="10">
    <source>
        <dbReference type="Proteomes" id="UP001651158"/>
    </source>
</evidence>
<feature type="compositionally biased region" description="Polar residues" evidence="7">
    <location>
        <begin position="158"/>
        <end position="169"/>
    </location>
</feature>
<protein>
    <submittedName>
        <fullName evidence="9">Iroquois-clas homeodomain protein IRX-2</fullName>
    </submittedName>
</protein>
<evidence type="ECO:0000256" key="4">
    <source>
        <dbReference type="ARBA" id="ARBA00023155"/>
    </source>
</evidence>
<accession>A0ABR4Q2S0</accession>
<feature type="domain" description="Homeobox" evidence="8">
    <location>
        <begin position="172"/>
        <end position="235"/>
    </location>
</feature>
<dbReference type="SMART" id="SM00389">
    <property type="entry name" value="HOX"/>
    <property type="match status" value="1"/>
</dbReference>
<feature type="compositionally biased region" description="Polar residues" evidence="7">
    <location>
        <begin position="238"/>
        <end position="247"/>
    </location>
</feature>
<dbReference type="SUPFAM" id="SSF46689">
    <property type="entry name" value="Homeodomain-like"/>
    <property type="match status" value="1"/>
</dbReference>
<dbReference type="PROSITE" id="PS00027">
    <property type="entry name" value="HOMEOBOX_1"/>
    <property type="match status" value="1"/>
</dbReference>
<evidence type="ECO:0000256" key="7">
    <source>
        <dbReference type="SAM" id="MobiDB-lite"/>
    </source>
</evidence>
<evidence type="ECO:0000256" key="5">
    <source>
        <dbReference type="ARBA" id="ARBA00023242"/>
    </source>
</evidence>
<dbReference type="CDD" id="cd00086">
    <property type="entry name" value="homeodomain"/>
    <property type="match status" value="1"/>
</dbReference>
<comment type="similarity">
    <text evidence="2">Belongs to the TALE/IRO homeobox family.</text>
</comment>
<reference evidence="9 10" key="1">
    <citation type="journal article" date="2022" name="Front. Cell. Infect. Microbiol.">
        <title>The Genomes of Two Strains of Taenia crassiceps the Animal Model for the Study of Human Cysticercosis.</title>
        <authorList>
            <person name="Bobes R.J."/>
            <person name="Estrada K."/>
            <person name="Rios-Valencia D.G."/>
            <person name="Calderon-Gallegos A."/>
            <person name="de la Torre P."/>
            <person name="Carrero J.C."/>
            <person name="Sanchez-Flores A."/>
            <person name="Laclette J.P."/>
        </authorList>
    </citation>
    <scope>NUCLEOTIDE SEQUENCE [LARGE SCALE GENOMIC DNA]</scope>
    <source>
        <strain evidence="9">WFUcys</strain>
    </source>
</reference>
<dbReference type="EMBL" id="JAKROA010000015">
    <property type="protein sequence ID" value="KAL5103950.1"/>
    <property type="molecule type" value="Genomic_DNA"/>
</dbReference>
<keyword evidence="5 6" id="KW-0539">Nucleus</keyword>
<keyword evidence="3 6" id="KW-0238">DNA-binding</keyword>
<dbReference type="Pfam" id="PF05920">
    <property type="entry name" value="Homeobox_KN"/>
    <property type="match status" value="1"/>
</dbReference>
<dbReference type="PROSITE" id="PS50071">
    <property type="entry name" value="HOMEOBOX_2"/>
    <property type="match status" value="1"/>
</dbReference>
<dbReference type="InterPro" id="IPR009057">
    <property type="entry name" value="Homeodomain-like_sf"/>
</dbReference>
<evidence type="ECO:0000256" key="2">
    <source>
        <dbReference type="ARBA" id="ARBA00008446"/>
    </source>
</evidence>
<evidence type="ECO:0000256" key="3">
    <source>
        <dbReference type="ARBA" id="ARBA00023125"/>
    </source>
</evidence>
<dbReference type="InterPro" id="IPR001356">
    <property type="entry name" value="HD"/>
</dbReference>
<keyword evidence="4 6" id="KW-0371">Homeobox</keyword>
<feature type="compositionally biased region" description="Basic and acidic residues" evidence="7">
    <location>
        <begin position="249"/>
        <end position="275"/>
    </location>
</feature>
<sequence>MAPHTPISSNEHYPMQQRLPLQPWSYQNELTNSQVLRESYTTWDRKVYTNLQSSRYGPYNVEMRRHGRLPVAYSHTTHIGTVSVSASPEYCLRSTEAVHCDGLHNGHFTPPGSHQEVTPGFYTHQLHHPMHLSGPGEPVFPPPPPEMQLHQQPREPIPQQQVISPQEMGSDQRIDPERKKTSRSATNRLKAWLNEHSTNPYPTKMEKLALAAETGLTFNQISTWFANARRRLKKENRMTWSPRTGATESRPRVPELVRGDSEDHSDGRSSSRFDEALENDMPSGNNLGDVFISETAYSITFTNELPQFEQPYPNPLPAPSIPSSYTGQTPPRQEMLATAYCGNDASAVFCHTQTYTTRSEDSGSRESHLDSI</sequence>